<evidence type="ECO:0000256" key="2">
    <source>
        <dbReference type="SAM" id="MobiDB-lite"/>
    </source>
</evidence>
<dbReference type="Ensembl" id="ENSLCAT00010049003.1">
    <property type="protein sequence ID" value="ENSLCAP00010047821.1"/>
    <property type="gene ID" value="ENSLCAG00010022216.1"/>
</dbReference>
<dbReference type="InterPro" id="IPR001304">
    <property type="entry name" value="C-type_lectin-like"/>
</dbReference>
<evidence type="ECO:0000259" key="4">
    <source>
        <dbReference type="PROSITE" id="PS50041"/>
    </source>
</evidence>
<evidence type="ECO:0000256" key="3">
    <source>
        <dbReference type="SAM" id="SignalP"/>
    </source>
</evidence>
<dbReference type="SMART" id="SM00034">
    <property type="entry name" value="CLECT"/>
    <property type="match status" value="1"/>
</dbReference>
<dbReference type="PROSITE" id="PS50041">
    <property type="entry name" value="C_TYPE_LECTIN_2"/>
    <property type="match status" value="1"/>
</dbReference>
<dbReference type="SUPFAM" id="SSF56436">
    <property type="entry name" value="C-type lectin-like"/>
    <property type="match status" value="1"/>
</dbReference>
<feature type="region of interest" description="Disordered" evidence="2">
    <location>
        <begin position="23"/>
        <end position="62"/>
    </location>
</feature>
<proteinExistence type="predicted"/>
<reference evidence="5" key="2">
    <citation type="submission" date="2025-08" db="UniProtKB">
        <authorList>
            <consortium name="Ensembl"/>
        </authorList>
    </citation>
    <scope>IDENTIFICATION</scope>
</reference>
<dbReference type="SMR" id="A0A4W6FC78"/>
<dbReference type="InterPro" id="IPR016186">
    <property type="entry name" value="C-type_lectin-like/link_sf"/>
</dbReference>
<dbReference type="InterPro" id="IPR050111">
    <property type="entry name" value="C-type_lectin/snaclec_domain"/>
</dbReference>
<dbReference type="CDD" id="cd00037">
    <property type="entry name" value="CLECT"/>
    <property type="match status" value="1"/>
</dbReference>
<keyword evidence="6" id="KW-1185">Reference proteome</keyword>
<dbReference type="InParanoid" id="A0A4W6FC78"/>
<organism evidence="5 6">
    <name type="scientific">Lates calcarifer</name>
    <name type="common">Barramundi</name>
    <name type="synonym">Holocentrus calcarifer</name>
    <dbReference type="NCBI Taxonomy" id="8187"/>
    <lineage>
        <taxon>Eukaryota</taxon>
        <taxon>Metazoa</taxon>
        <taxon>Chordata</taxon>
        <taxon>Craniata</taxon>
        <taxon>Vertebrata</taxon>
        <taxon>Euteleostomi</taxon>
        <taxon>Actinopterygii</taxon>
        <taxon>Neopterygii</taxon>
        <taxon>Teleostei</taxon>
        <taxon>Neoteleostei</taxon>
        <taxon>Acanthomorphata</taxon>
        <taxon>Carangaria</taxon>
        <taxon>Carangaria incertae sedis</taxon>
        <taxon>Centropomidae</taxon>
        <taxon>Lates</taxon>
    </lineage>
</organism>
<feature type="compositionally biased region" description="Basic and acidic residues" evidence="2">
    <location>
        <begin position="27"/>
        <end position="51"/>
    </location>
</feature>
<feature type="signal peptide" evidence="3">
    <location>
        <begin position="1"/>
        <end position="16"/>
    </location>
</feature>
<protein>
    <recommendedName>
        <fullName evidence="4">C-type lectin domain-containing protein</fullName>
    </recommendedName>
</protein>
<reference evidence="5" key="3">
    <citation type="submission" date="2025-09" db="UniProtKB">
        <authorList>
            <consortium name="Ensembl"/>
        </authorList>
    </citation>
    <scope>IDENTIFICATION</scope>
</reference>
<dbReference type="PROSITE" id="PS00615">
    <property type="entry name" value="C_TYPE_LECTIN_1"/>
    <property type="match status" value="1"/>
</dbReference>
<keyword evidence="3" id="KW-0732">Signal</keyword>
<dbReference type="PRINTS" id="PR01504">
    <property type="entry name" value="PNCREATITSAP"/>
</dbReference>
<dbReference type="AlphaFoldDB" id="A0A4W6FC78"/>
<dbReference type="Gene3D" id="3.10.100.10">
    <property type="entry name" value="Mannose-Binding Protein A, subunit A"/>
    <property type="match status" value="1"/>
</dbReference>
<reference evidence="6" key="1">
    <citation type="submission" date="2015-09" db="EMBL/GenBank/DDBJ databases">
        <authorList>
            <person name="Sai Rama Sridatta P."/>
        </authorList>
    </citation>
    <scope>NUCLEOTIDE SEQUENCE [LARGE SCALE GENOMIC DNA]</scope>
</reference>
<evidence type="ECO:0000313" key="6">
    <source>
        <dbReference type="Proteomes" id="UP000314980"/>
    </source>
</evidence>
<dbReference type="InterPro" id="IPR018378">
    <property type="entry name" value="C-type_lectin_CS"/>
</dbReference>
<keyword evidence="1" id="KW-1015">Disulfide bond</keyword>
<dbReference type="PANTHER" id="PTHR22803">
    <property type="entry name" value="MANNOSE, PHOSPHOLIPASE, LECTIN RECEPTOR RELATED"/>
    <property type="match status" value="1"/>
</dbReference>
<dbReference type="GeneTree" id="ENSGT00940000161814"/>
<sequence>MKIVLFLCAAFALSSAAEPAEGAAVAQEEHLDRPVEKHPEEVPKPEEEKEPLPAQRQGSCSPGWSKYGSRCFIYVQREATWVDAERYCLRYGANLASIHNPGEYDFIQEVVRGSTGRFPRAWLGGNDAVKDFAWLWSDGSGFYYQHWSFGEPDNGSNNEKCVVMNQSDDYLWGDANCQQRLSFVCGTRPV</sequence>
<evidence type="ECO:0000256" key="1">
    <source>
        <dbReference type="ARBA" id="ARBA00023157"/>
    </source>
</evidence>
<name>A0A4W6FC78_LATCA</name>
<feature type="chain" id="PRO_5021315316" description="C-type lectin domain-containing protein" evidence="3">
    <location>
        <begin position="17"/>
        <end position="190"/>
    </location>
</feature>
<dbReference type="Pfam" id="PF00059">
    <property type="entry name" value="Lectin_C"/>
    <property type="match status" value="1"/>
</dbReference>
<dbReference type="FunCoup" id="A0A4W6FC78">
    <property type="interactions" value="855"/>
</dbReference>
<accession>A0A4W6FC78</accession>
<evidence type="ECO:0000313" key="5">
    <source>
        <dbReference type="Ensembl" id="ENSLCAP00010047821.1"/>
    </source>
</evidence>
<dbReference type="Proteomes" id="UP000314980">
    <property type="component" value="Unassembled WGS sequence"/>
</dbReference>
<feature type="domain" description="C-type lectin" evidence="4">
    <location>
        <begin position="67"/>
        <end position="186"/>
    </location>
</feature>
<dbReference type="InterPro" id="IPR016187">
    <property type="entry name" value="CTDL_fold"/>
</dbReference>